<evidence type="ECO:0008006" key="8">
    <source>
        <dbReference type="Google" id="ProtNLM"/>
    </source>
</evidence>
<evidence type="ECO:0000259" key="5">
    <source>
        <dbReference type="PROSITE" id="PS50887"/>
    </source>
</evidence>
<evidence type="ECO:0000313" key="7">
    <source>
        <dbReference type="Proteomes" id="UP000070299"/>
    </source>
</evidence>
<dbReference type="OrthoDB" id="9812358at2"/>
<dbReference type="FunFam" id="3.30.70.270:FF:000001">
    <property type="entry name" value="Diguanylate cyclase domain protein"/>
    <property type="match status" value="1"/>
</dbReference>
<dbReference type="SMART" id="SM00448">
    <property type="entry name" value="REC"/>
    <property type="match status" value="1"/>
</dbReference>
<feature type="domain" description="Response regulatory" evidence="3">
    <location>
        <begin position="2"/>
        <end position="119"/>
    </location>
</feature>
<evidence type="ECO:0000313" key="6">
    <source>
        <dbReference type="EMBL" id="KXI28264.1"/>
    </source>
</evidence>
<dbReference type="Gene3D" id="3.20.20.450">
    <property type="entry name" value="EAL domain"/>
    <property type="match status" value="1"/>
</dbReference>
<dbReference type="SMART" id="SM00267">
    <property type="entry name" value="GGDEF"/>
    <property type="match status" value="1"/>
</dbReference>
<accession>A0A135ZZ78</accession>
<sequence>MHILIIDDDEVDRIAIIRALKQANNTLNISQADNALDGLALAQSQHFDIILLDFRLPDRDGIEVLIELRNNKQHNVTVVMLSRQDDEKLAEMAIKQGAQDFLLKDEVTPRRLIRAMHQAQHRRTLEENLRLSHEKLRQLAEQDTLTGLANRYEFECALQLAVSRASRDTLPVAILLLDIDRFKQVNDTFGHDVGDELLIEVSRRLKTIIRQSDLLARLGGDEFVVLMHDLEDVKQAILLANRIVSDFKQPINFHKADWMVTTSVGIAVTGDCANNAVDLMKCADIAMYRAKQEGRNQAHFYSNELHEAVRLRNSLELDIRKALSNQQFELFYQAQIDSSNGELTGMEALLRWQHPTRGLLAPGEFIALAEELGLMIEIGQWVLDTACKQLLHWHVLLPRHVKRPLIAVNLSAIQLHSKKLFTGVDHVLNETGLLPQYLELEITESAIIKNPEKIAVVLQTIANRGIRLALDDFGTGYSSFEHLKLFPIHNLKIDRSFVKNVGSGEDAERLLAAMFNFGNTLELIVTAEGVETTEQVEFCKQKGANVLQGYHFSKPINANEFEKQFINVH</sequence>
<dbReference type="Pfam" id="PF00990">
    <property type="entry name" value="GGDEF"/>
    <property type="match status" value="1"/>
</dbReference>
<comment type="caution">
    <text evidence="6">The sequence shown here is derived from an EMBL/GenBank/DDBJ whole genome shotgun (WGS) entry which is preliminary data.</text>
</comment>
<dbReference type="RefSeq" id="WP_068378393.1">
    <property type="nucleotide sequence ID" value="NZ_LSNE01000007.1"/>
</dbReference>
<keyword evidence="7" id="KW-1185">Reference proteome</keyword>
<dbReference type="Pfam" id="PF00563">
    <property type="entry name" value="EAL"/>
    <property type="match status" value="1"/>
</dbReference>
<dbReference type="STRING" id="1799789.AX660_17970"/>
<dbReference type="PANTHER" id="PTHR44757">
    <property type="entry name" value="DIGUANYLATE CYCLASE DGCP"/>
    <property type="match status" value="1"/>
</dbReference>
<dbReference type="Proteomes" id="UP000070299">
    <property type="component" value="Unassembled WGS sequence"/>
</dbReference>
<dbReference type="PROSITE" id="PS50110">
    <property type="entry name" value="RESPONSE_REGULATORY"/>
    <property type="match status" value="1"/>
</dbReference>
<feature type="modified residue" description="4-aspartylphosphate" evidence="2">
    <location>
        <position position="53"/>
    </location>
</feature>
<dbReference type="InterPro" id="IPR001789">
    <property type="entry name" value="Sig_transdc_resp-reg_receiver"/>
</dbReference>
<dbReference type="PROSITE" id="PS50883">
    <property type="entry name" value="EAL"/>
    <property type="match status" value="1"/>
</dbReference>
<gene>
    <name evidence="6" type="ORF">AX660_17970</name>
</gene>
<dbReference type="SUPFAM" id="SSF52172">
    <property type="entry name" value="CheY-like"/>
    <property type="match status" value="1"/>
</dbReference>
<dbReference type="GO" id="GO:0003824">
    <property type="term" value="F:catalytic activity"/>
    <property type="evidence" value="ECO:0007669"/>
    <property type="project" value="UniProtKB-ARBA"/>
</dbReference>
<dbReference type="AlphaFoldDB" id="A0A135ZZ78"/>
<dbReference type="PROSITE" id="PS50887">
    <property type="entry name" value="GGDEF"/>
    <property type="match status" value="1"/>
</dbReference>
<dbReference type="CDD" id="cd01949">
    <property type="entry name" value="GGDEF"/>
    <property type="match status" value="1"/>
</dbReference>
<dbReference type="SMART" id="SM00052">
    <property type="entry name" value="EAL"/>
    <property type="match status" value="1"/>
</dbReference>
<dbReference type="CDD" id="cd00156">
    <property type="entry name" value="REC"/>
    <property type="match status" value="1"/>
</dbReference>
<dbReference type="InterPro" id="IPR001633">
    <property type="entry name" value="EAL_dom"/>
</dbReference>
<dbReference type="NCBIfam" id="TIGR00254">
    <property type="entry name" value="GGDEF"/>
    <property type="match status" value="1"/>
</dbReference>
<evidence type="ECO:0000256" key="1">
    <source>
        <dbReference type="ARBA" id="ARBA00001946"/>
    </source>
</evidence>
<reference evidence="7" key="1">
    <citation type="submission" date="2016-02" db="EMBL/GenBank/DDBJ databases">
        <authorList>
            <person name="Schultz-Johansen M."/>
            <person name="Glaring M.A."/>
            <person name="Bech P.K."/>
            <person name="Stougaard P."/>
        </authorList>
    </citation>
    <scope>NUCLEOTIDE SEQUENCE [LARGE SCALE GENOMIC DNA]</scope>
    <source>
        <strain evidence="7">S66</strain>
    </source>
</reference>
<dbReference type="InterPro" id="IPR029787">
    <property type="entry name" value="Nucleotide_cyclase"/>
</dbReference>
<protein>
    <recommendedName>
        <fullName evidence="8">Diguanylate cyclase</fullName>
    </recommendedName>
</protein>
<name>A0A135ZZ78_9ALTE</name>
<dbReference type="InterPro" id="IPR035919">
    <property type="entry name" value="EAL_sf"/>
</dbReference>
<dbReference type="InterPro" id="IPR011006">
    <property type="entry name" value="CheY-like_superfamily"/>
</dbReference>
<dbReference type="GO" id="GO:0000160">
    <property type="term" value="P:phosphorelay signal transduction system"/>
    <property type="evidence" value="ECO:0007669"/>
    <property type="project" value="InterPro"/>
</dbReference>
<dbReference type="SUPFAM" id="SSF141868">
    <property type="entry name" value="EAL domain-like"/>
    <property type="match status" value="1"/>
</dbReference>
<dbReference type="Gene3D" id="3.40.50.2300">
    <property type="match status" value="1"/>
</dbReference>
<organism evidence="6 7">
    <name type="scientific">Paraglaciecola hydrolytica</name>
    <dbReference type="NCBI Taxonomy" id="1799789"/>
    <lineage>
        <taxon>Bacteria</taxon>
        <taxon>Pseudomonadati</taxon>
        <taxon>Pseudomonadota</taxon>
        <taxon>Gammaproteobacteria</taxon>
        <taxon>Alteromonadales</taxon>
        <taxon>Alteromonadaceae</taxon>
        <taxon>Paraglaciecola</taxon>
    </lineage>
</organism>
<dbReference type="PANTHER" id="PTHR44757:SF2">
    <property type="entry name" value="BIOFILM ARCHITECTURE MAINTENANCE PROTEIN MBAA"/>
    <property type="match status" value="1"/>
</dbReference>
<feature type="domain" description="EAL" evidence="4">
    <location>
        <begin position="312"/>
        <end position="569"/>
    </location>
</feature>
<dbReference type="Gene3D" id="3.30.70.270">
    <property type="match status" value="1"/>
</dbReference>
<dbReference type="InterPro" id="IPR052155">
    <property type="entry name" value="Biofilm_reg_signaling"/>
</dbReference>
<comment type="cofactor">
    <cofactor evidence="1">
        <name>Mg(2+)</name>
        <dbReference type="ChEBI" id="CHEBI:18420"/>
    </cofactor>
</comment>
<dbReference type="EMBL" id="LSNE01000007">
    <property type="protein sequence ID" value="KXI28264.1"/>
    <property type="molecule type" value="Genomic_DNA"/>
</dbReference>
<dbReference type="InterPro" id="IPR043128">
    <property type="entry name" value="Rev_trsase/Diguanyl_cyclase"/>
</dbReference>
<dbReference type="Pfam" id="PF00072">
    <property type="entry name" value="Response_reg"/>
    <property type="match status" value="1"/>
</dbReference>
<keyword evidence="2" id="KW-0597">Phosphoprotein</keyword>
<dbReference type="CDD" id="cd01948">
    <property type="entry name" value="EAL"/>
    <property type="match status" value="1"/>
</dbReference>
<evidence type="ECO:0000259" key="3">
    <source>
        <dbReference type="PROSITE" id="PS50110"/>
    </source>
</evidence>
<evidence type="ECO:0000259" key="4">
    <source>
        <dbReference type="PROSITE" id="PS50883"/>
    </source>
</evidence>
<feature type="domain" description="GGDEF" evidence="5">
    <location>
        <begin position="170"/>
        <end position="303"/>
    </location>
</feature>
<evidence type="ECO:0000256" key="2">
    <source>
        <dbReference type="PROSITE-ProRule" id="PRU00169"/>
    </source>
</evidence>
<proteinExistence type="predicted"/>
<dbReference type="SUPFAM" id="SSF55073">
    <property type="entry name" value="Nucleotide cyclase"/>
    <property type="match status" value="1"/>
</dbReference>
<dbReference type="InterPro" id="IPR000160">
    <property type="entry name" value="GGDEF_dom"/>
</dbReference>